<feature type="domain" description="SpaA-like prealbumin fold" evidence="10">
    <location>
        <begin position="1532"/>
        <end position="1617"/>
    </location>
</feature>
<protein>
    <submittedName>
        <fullName evidence="12">Adhesin</fullName>
    </submittedName>
</protein>
<comment type="caution">
    <text evidence="12">The sequence shown here is derived from an EMBL/GenBank/DDBJ whole genome shotgun (WGS) entry which is preliminary data.</text>
</comment>
<name>A0A544TBM8_9BACI</name>
<dbReference type="OrthoDB" id="2056845at2"/>
<dbReference type="Pfam" id="PF17802">
    <property type="entry name" value="SpaA"/>
    <property type="match status" value="8"/>
</dbReference>
<evidence type="ECO:0000259" key="9">
    <source>
        <dbReference type="Pfam" id="PF05737"/>
    </source>
</evidence>
<feature type="domain" description="SpaA-like prealbumin fold" evidence="10">
    <location>
        <begin position="1149"/>
        <end position="1231"/>
    </location>
</feature>
<proteinExistence type="inferred from homology"/>
<evidence type="ECO:0000256" key="1">
    <source>
        <dbReference type="ARBA" id="ARBA00004168"/>
    </source>
</evidence>
<dbReference type="SUPFAM" id="SSF49401">
    <property type="entry name" value="Bacterial adhesins"/>
    <property type="match status" value="6"/>
</dbReference>
<dbReference type="Gene3D" id="2.60.40.1280">
    <property type="match status" value="1"/>
</dbReference>
<dbReference type="PANTHER" id="PTHR36108">
    <property type="entry name" value="COLOSSIN-B-RELATED"/>
    <property type="match status" value="1"/>
</dbReference>
<dbReference type="Pfam" id="PF17961">
    <property type="entry name" value="Big_8"/>
    <property type="match status" value="1"/>
</dbReference>
<sequence>MRKISFVTLVFLLVLQSFMGPIAASANTETAPKQSFTFSEVTVGEDGKASIPWIFVAGNEETDVPYTHQTEFTLDQLVTGSLNGIGSYTISPEGLITVTVLAHQTQDANGTIEVVGIQQPTTQSNEQEPVEATPESDTTDEAVKDKETTEEVEKDSEKVEEVVEEVCEEQSNENEQTKCEPQLEEAVKTTNAPSVITENLLTGATLLYEDSNGNVVEKPSVDSIVSVKYTWALQNNHGYKAGSTFTFSLPPELIVYDAADNLPMKDGNGEIVGHFTFTKDGKATVTFTDYIEKRSNINGNLEVLTKLSKEIIVTEDKTITITPIAGGASITVPLDFTPGGPSVTKKGIPNRAYNAETIEWTIDFNKTLENVEKAILSDPIQDGQLLNEGSIKLYHLNTKLDGNVTLGSEVTSGFAVGKTAGGKDFTINFEGDIKSAYRLVYTTTLTNEDQTKFENKATLLSNGQNVGEAAASVTVNRGTALAKKAAKYDADSQTITWEIKYNYNEKNIPQKDALLKDFFNGSQELINDSFQVQEITINENGNESGSKDVSTGYTITPKTMDGKNGFEFQFNQGIQSAYKITYKTKATNRVFETEEIVNIVSSDDKQSTGKQTINQRILFKSNQNANYKNKTVDWTITFNHDRQEMKNVILTDVFTNKGLTLVPDTIIITTGSTTLTLGEDYKIIKNERDEFVIEFLKTLNTQHTIKYTTNFNYEQRADIQKNYLQNKATLTWKDKDDKDRTKEAVSDFKPDNYTQSNGFKNGSYNAVTQEITWNVGVNYNLKTLANAAIEDFIVGNQKVLKESLEVYQMSLTGGANGTKVEELIEGVDYSISWIKDMNNNPGFRIQFTKEINSPYMVTYKTSLKDLSFVEKEYKNTATFYNGSQKETDLSATVSIPNGGTYTTKNGAQNSKILNWSVNINFAQAKVSNATVTDMPSADQAILEDSIQVYATTIETNGNVKKAEPLVKGKDYELDFQESQRPYGFKISFNEEIDKPYILEYQSFILKAPASISNKVLFNGDHVKEDKKESSKVVEVKKTIGMGDGTGELGGLLITKTDATTKQVLEGAKFVLKDKDTGTIIKTGTTNDKGMVQFDKLLFGEYLLVETEAPVGYLKNNAEIPITIDKAYVAEDTVKTGNAVPVTNKKLVHAVQLEKVDSEDASNKLKGANFLLERKNGDNYETIGLLVTNEQGIIYKEELAPGEYRFTEQIAPAGYVKDDTPIPFSIKENQLAVIKLGPIKNEIIKGAVELKKVDKDNQKKTLEGAIFTLQDTNGNKLKEGLTTDENGKLTVNNLKPGKYQFVETKAPFGYKLDTTPISFTIVASQNTTLELTAQNEMILGSVSLTKVDEDDSKITLKGAIFELQDKEGNTLQSGLSTNAEGKIVVPNLKPGTYQFVETEAPDYYQLNTAPIPFNIEMGETTKTTMLMVPNKLIAGSVELSKVDKDDASQVVAGAEFALQDANGKTLLTELKTDTDGKLSVTKLKPGSYQFVETKAPFGYDLDQTPIKFTIEKSKSIADVKVAKVTAQNELSTGSVELTKVDKEDQTTTLEGAVFELQDANGNVIHTALTTNKDGKIVVSDLKPGNYQFVETKAPFGYDLDPTPVIFTIDKGQSEMLKISTKNSLTLGSVELIKVDSDNKEVTLADAQFKLLDAKGDLLKENLSTNAEGKLAVDDLKPGNYQFVETKAPFGYELNENPIEFTINIGQTEARSIEFPNTITKGSVELTKQDKDNNNAALADVEFTLQDEHGISIQEGLITDKDGKIIVDNLKPGNYQFIETKAPFGYKLDPTPIKFTIILGPTTVN</sequence>
<keyword evidence="5 8" id="KW-0732">Signal</keyword>
<feature type="domain" description="SpaA-like prealbumin fold" evidence="10">
    <location>
        <begin position="1051"/>
        <end position="1128"/>
    </location>
</feature>
<evidence type="ECO:0000256" key="7">
    <source>
        <dbReference type="SAM" id="MobiDB-lite"/>
    </source>
</evidence>
<dbReference type="GO" id="GO:0007155">
    <property type="term" value="P:cell adhesion"/>
    <property type="evidence" value="ECO:0007669"/>
    <property type="project" value="InterPro"/>
</dbReference>
<feature type="chain" id="PRO_5022140281" evidence="8">
    <location>
        <begin position="27"/>
        <end position="1803"/>
    </location>
</feature>
<dbReference type="Gene3D" id="2.60.40.740">
    <property type="match status" value="5"/>
</dbReference>
<dbReference type="InterPro" id="IPR041171">
    <property type="entry name" value="SDR_Ig"/>
</dbReference>
<gene>
    <name evidence="12" type="ORF">FG382_05235</name>
</gene>
<evidence type="ECO:0000259" key="10">
    <source>
        <dbReference type="Pfam" id="PF17802"/>
    </source>
</evidence>
<feature type="region of interest" description="Disordered" evidence="7">
    <location>
        <begin position="120"/>
        <end position="159"/>
    </location>
</feature>
<dbReference type="InterPro" id="IPR008966">
    <property type="entry name" value="Adhesion_dom_sf"/>
</dbReference>
<organism evidence="12 13">
    <name type="scientific">Psychrobacillus lasiicapitis</name>
    <dbReference type="NCBI Taxonomy" id="1636719"/>
    <lineage>
        <taxon>Bacteria</taxon>
        <taxon>Bacillati</taxon>
        <taxon>Bacillota</taxon>
        <taxon>Bacilli</taxon>
        <taxon>Bacillales</taxon>
        <taxon>Bacillaceae</taxon>
        <taxon>Psychrobacillus</taxon>
    </lineage>
</organism>
<feature type="domain" description="Collagen binding" evidence="9">
    <location>
        <begin position="483"/>
        <end position="600"/>
    </location>
</feature>
<feature type="compositionally biased region" description="Basic and acidic residues" evidence="7">
    <location>
        <begin position="141"/>
        <end position="159"/>
    </location>
</feature>
<dbReference type="Pfam" id="PF05737">
    <property type="entry name" value="Collagen_bind"/>
    <property type="match status" value="4"/>
</dbReference>
<keyword evidence="3" id="KW-0134">Cell wall</keyword>
<keyword evidence="13" id="KW-1185">Reference proteome</keyword>
<evidence type="ECO:0000256" key="4">
    <source>
        <dbReference type="ARBA" id="ARBA00022525"/>
    </source>
</evidence>
<evidence type="ECO:0000313" key="12">
    <source>
        <dbReference type="EMBL" id="TQR14870.1"/>
    </source>
</evidence>
<reference evidence="12 13" key="1">
    <citation type="submission" date="2019-05" db="EMBL/GenBank/DDBJ databases">
        <title>Psychrobacillus vulpis sp. nov., a new species isolated from feces of a red fox that inhabits in The Tablas de Daimiel Natural Park, Albacete, Spain.</title>
        <authorList>
            <person name="Rodriguez M."/>
            <person name="Reina J.C."/>
            <person name="Bejar V."/>
            <person name="Llamas I."/>
        </authorList>
    </citation>
    <scope>NUCLEOTIDE SEQUENCE [LARGE SCALE GENOMIC DNA]</scope>
    <source>
        <strain evidence="12 13">NEAU-3TGS17</strain>
    </source>
</reference>
<dbReference type="InterPro" id="IPR008456">
    <property type="entry name" value="Collagen-bd_dom"/>
</dbReference>
<evidence type="ECO:0000256" key="3">
    <source>
        <dbReference type="ARBA" id="ARBA00022512"/>
    </source>
</evidence>
<feature type="signal peptide" evidence="8">
    <location>
        <begin position="1"/>
        <end position="26"/>
    </location>
</feature>
<feature type="domain" description="SDR-like Ig" evidence="11">
    <location>
        <begin position="222"/>
        <end position="316"/>
    </location>
</feature>
<keyword evidence="6" id="KW-0572">Peptidoglycan-anchor</keyword>
<feature type="domain" description="Collagen binding" evidence="9">
    <location>
        <begin position="757"/>
        <end position="882"/>
    </location>
</feature>
<dbReference type="PANTHER" id="PTHR36108:SF13">
    <property type="entry name" value="COLOSSIN-B-RELATED"/>
    <property type="match status" value="1"/>
</dbReference>
<feature type="domain" description="Collagen binding" evidence="9">
    <location>
        <begin position="341"/>
        <end position="463"/>
    </location>
</feature>
<evidence type="ECO:0000256" key="6">
    <source>
        <dbReference type="ARBA" id="ARBA00023088"/>
    </source>
</evidence>
<feature type="domain" description="SpaA-like prealbumin fold" evidence="10">
    <location>
        <begin position="1339"/>
        <end position="1424"/>
    </location>
</feature>
<evidence type="ECO:0000313" key="13">
    <source>
        <dbReference type="Proteomes" id="UP000317316"/>
    </source>
</evidence>
<feature type="domain" description="SpaA-like prealbumin fold" evidence="10">
    <location>
        <begin position="1720"/>
        <end position="1795"/>
    </location>
</feature>
<dbReference type="InterPro" id="IPR011252">
    <property type="entry name" value="Fibrogen-bd_dom1"/>
</dbReference>
<evidence type="ECO:0000256" key="2">
    <source>
        <dbReference type="ARBA" id="ARBA00007257"/>
    </source>
</evidence>
<feature type="domain" description="Collagen binding" evidence="9">
    <location>
        <begin position="907"/>
        <end position="1026"/>
    </location>
</feature>
<feature type="domain" description="SpaA-like prealbumin fold" evidence="10">
    <location>
        <begin position="1434"/>
        <end position="1520"/>
    </location>
</feature>
<dbReference type="InterPro" id="IPR013783">
    <property type="entry name" value="Ig-like_fold"/>
</dbReference>
<feature type="domain" description="SpaA-like prealbumin fold" evidence="10">
    <location>
        <begin position="1245"/>
        <end position="1334"/>
    </location>
</feature>
<comment type="similarity">
    <text evidence="2">Belongs to the serine-aspartate repeat-containing protein (SDr) family.</text>
</comment>
<dbReference type="RefSeq" id="WP_142537849.1">
    <property type="nucleotide sequence ID" value="NZ_BMIE01000001.1"/>
</dbReference>
<evidence type="ECO:0000256" key="8">
    <source>
        <dbReference type="SAM" id="SignalP"/>
    </source>
</evidence>
<keyword evidence="4" id="KW-0964">Secreted</keyword>
<dbReference type="SUPFAM" id="SSF49478">
    <property type="entry name" value="Cna protein B-type domain"/>
    <property type="match status" value="7"/>
</dbReference>
<dbReference type="Proteomes" id="UP000317316">
    <property type="component" value="Unassembled WGS sequence"/>
</dbReference>
<dbReference type="InterPro" id="IPR041033">
    <property type="entry name" value="SpaA_PFL_dom_1"/>
</dbReference>
<dbReference type="GO" id="GO:0005518">
    <property type="term" value="F:collagen binding"/>
    <property type="evidence" value="ECO:0007669"/>
    <property type="project" value="InterPro"/>
</dbReference>
<comment type="subcellular location">
    <subcellularLocation>
        <location evidence="1">Secreted</location>
        <location evidence="1">Cell wall</location>
        <topology evidence="1">Peptidoglycan-anchor</topology>
    </subcellularLocation>
</comment>
<evidence type="ECO:0000259" key="11">
    <source>
        <dbReference type="Pfam" id="PF17961"/>
    </source>
</evidence>
<accession>A0A544TBM8</accession>
<dbReference type="EMBL" id="VDGH01000003">
    <property type="protein sequence ID" value="TQR14870.1"/>
    <property type="molecule type" value="Genomic_DNA"/>
</dbReference>
<evidence type="ECO:0000256" key="5">
    <source>
        <dbReference type="ARBA" id="ARBA00022729"/>
    </source>
</evidence>
<dbReference type="Gene3D" id="2.60.40.10">
    <property type="entry name" value="Immunoglobulins"/>
    <property type="match status" value="8"/>
</dbReference>
<feature type="domain" description="SpaA-like prealbumin fold" evidence="10">
    <location>
        <begin position="1626"/>
        <end position="1705"/>
    </location>
</feature>